<evidence type="ECO:0000259" key="18">
    <source>
        <dbReference type="PROSITE" id="PS51670"/>
    </source>
</evidence>
<comment type="cofactor">
    <cofactor evidence="1">
        <name>Zn(2+)</name>
        <dbReference type="ChEBI" id="CHEBI:29105"/>
    </cofactor>
</comment>
<proteinExistence type="inferred from homology"/>
<dbReference type="SUPFAM" id="SSF53649">
    <property type="entry name" value="Alkaline phosphatase-like"/>
    <property type="match status" value="1"/>
</dbReference>
<keyword evidence="8 17" id="KW-0732">Signal</keyword>
<evidence type="ECO:0000256" key="1">
    <source>
        <dbReference type="ARBA" id="ARBA00001947"/>
    </source>
</evidence>
<feature type="chain" id="PRO_5028440165" evidence="17">
    <location>
        <begin position="21"/>
        <end position="1729"/>
    </location>
</feature>
<dbReference type="OrthoDB" id="5962536at2759"/>
<keyword evidence="6" id="KW-0812">Transmembrane</keyword>
<dbReference type="InterPro" id="IPR022284">
    <property type="entry name" value="GPAT/DHAPAT"/>
</dbReference>
<dbReference type="PROSITE" id="PS01009">
    <property type="entry name" value="CRISP_1"/>
    <property type="match status" value="1"/>
</dbReference>
<gene>
    <name evidence="20" type="primary">LOC109470907</name>
</gene>
<dbReference type="Pfam" id="PF19277">
    <property type="entry name" value="GPAT_C"/>
    <property type="match status" value="1"/>
</dbReference>
<feature type="region of interest" description="Disordered" evidence="16">
    <location>
        <begin position="154"/>
        <end position="176"/>
    </location>
</feature>
<dbReference type="InterPro" id="IPR002123">
    <property type="entry name" value="Plipid/glycerol_acylTrfase"/>
</dbReference>
<keyword evidence="19" id="KW-1185">Reference proteome</keyword>
<organism evidence="19 20">
    <name type="scientific">Branchiostoma belcheri</name>
    <name type="common">Amphioxus</name>
    <dbReference type="NCBI Taxonomy" id="7741"/>
    <lineage>
        <taxon>Eukaryota</taxon>
        <taxon>Metazoa</taxon>
        <taxon>Chordata</taxon>
        <taxon>Cephalochordata</taxon>
        <taxon>Leptocardii</taxon>
        <taxon>Amphioxiformes</taxon>
        <taxon>Branchiostomatidae</taxon>
        <taxon>Branchiostoma</taxon>
    </lineage>
</organism>
<evidence type="ECO:0000256" key="11">
    <source>
        <dbReference type="ARBA" id="ARBA00022989"/>
    </source>
</evidence>
<dbReference type="InterPro" id="IPR035940">
    <property type="entry name" value="CAP_sf"/>
</dbReference>
<dbReference type="GO" id="GO:0006072">
    <property type="term" value="P:glycerol-3-phosphate metabolic process"/>
    <property type="evidence" value="ECO:0007669"/>
    <property type="project" value="TreeGrafter"/>
</dbReference>
<dbReference type="GO" id="GO:0019432">
    <property type="term" value="P:triglyceride biosynthetic process"/>
    <property type="evidence" value="ECO:0007669"/>
    <property type="project" value="TreeGrafter"/>
</dbReference>
<dbReference type="Pfam" id="PF01553">
    <property type="entry name" value="Acyltransferase"/>
    <property type="match status" value="1"/>
</dbReference>
<dbReference type="SMART" id="SM00563">
    <property type="entry name" value="PlsC"/>
    <property type="match status" value="1"/>
</dbReference>
<feature type="compositionally biased region" description="Pro residues" evidence="16">
    <location>
        <begin position="154"/>
        <end position="167"/>
    </location>
</feature>
<comment type="similarity">
    <text evidence="4">Belongs to the nucleotide pyrophosphatase/phosphodiesterase family.</text>
</comment>
<dbReference type="InterPro" id="IPR034113">
    <property type="entry name" value="SCP_GAPR1-like"/>
</dbReference>
<dbReference type="GO" id="GO:0005576">
    <property type="term" value="C:extracellular region"/>
    <property type="evidence" value="ECO:0007669"/>
    <property type="project" value="InterPro"/>
</dbReference>
<dbReference type="InterPro" id="IPR001283">
    <property type="entry name" value="CRISP-related"/>
</dbReference>
<keyword evidence="13" id="KW-0325">Glycoprotein</keyword>
<dbReference type="PROSITE" id="PS51670">
    <property type="entry name" value="SHKT"/>
    <property type="match status" value="1"/>
</dbReference>
<evidence type="ECO:0000256" key="3">
    <source>
        <dbReference type="ARBA" id="ARBA00007937"/>
    </source>
</evidence>
<dbReference type="GO" id="GO:0016787">
    <property type="term" value="F:hydrolase activity"/>
    <property type="evidence" value="ECO:0007669"/>
    <property type="project" value="UniProtKB-KW"/>
</dbReference>
<evidence type="ECO:0000256" key="8">
    <source>
        <dbReference type="ARBA" id="ARBA00022729"/>
    </source>
</evidence>
<dbReference type="InterPro" id="IPR018244">
    <property type="entry name" value="Allrgn_V5/Tpx1_CS"/>
</dbReference>
<protein>
    <submittedName>
        <fullName evidence="20">Uncharacterized protein LOC109470907</fullName>
    </submittedName>
</protein>
<evidence type="ECO:0000256" key="14">
    <source>
        <dbReference type="ARBA" id="ARBA00023315"/>
    </source>
</evidence>
<feature type="region of interest" description="Disordered" evidence="16">
    <location>
        <begin position="867"/>
        <end position="938"/>
    </location>
</feature>
<dbReference type="Gene3D" id="3.30.1360.180">
    <property type="match status" value="1"/>
</dbReference>
<sequence>MNTFFVVAVVLSIGIVVSGAENLPVKKPRSLRSRELPPLASDMELETAMKETNGISKRSVGGCVDRLPRKCDCLYYKENGFCTHPSIRFRHFMAVWCKASCGLCSPAPACGNTYPDSFCQSYPNRNPAACSLHWMRCGCSETCGVCHQDQPVEPTTPTPAPTTPPPATTTHHRATTPDRAAAFRTECLRAHNRHRAKHNAPVLTWDERCARFALQHATRLKNRGDGRVPHTSRRARYWNGCPHGENIAYMTGATCTMGTDYWYEERPNYNPNNPVGNFYRGDVGHFTQVVWKSTEKVGCGIDSGFMVCIYEPSGNVLTRSAYRANVDCRSHFNTPVHLADSMGLAAAGFLVTAVCLVCVQPSLQTNTKTLLVSMDGFRWDYLKRASTPNIDRMAREGVQAPYIYSTFVTKSFPNHFSIVTGLYQESHGIVGNGMYDPELDAHFWKGVHTAEWWDVGAEPIWQTARMQGRKTASYFWPGSEAPIKGMHADIWLPYNESHSAQTRIDRVIGWFVEEDVDIVTLYLEEPDAIGHAYGADGPEVIQKSEEMDGILGYLFRKVSEAGLEDSLNILLVSDHGMATISTDRVISLYDYVNKTWIDKIPDFAPLASILPVSGHEDDVVNALQDAHPNMTVYRKEDLPARLHYSNHRRIMPLLAVTDEGWLIVPNKSELTPDQLAFKGMHGWDPEMPSMRTVFLARGPSFRRGHRVAPFHNIDIYNLLCHLVDVTPAPNNGSWERVRDLLVEAQTEPSDPGASVAMVMTPNCPLLFGIFVLLASIKMNLAFGTSSSGTRENVVCAKVGQNPMLLASVVGENILPKAARRWTRITQPAGLHASVRSLTPCPRDKRYSRNMETQDALNAVYAKWEKKGQGSRQCQKSEPRSQTEDEEKNRAPSLVTEPSLPVRPVLKDGYADNVRPRTRAPRRLQSRARRDKLPSSGPKLHFFKVEPMMMDSTSLSSRPFTGRACSKCVPVSRNTFFNENTATMGVRNMLDILAEHRPPGMLGRLFYTAWFSVTRRVDHYYPSNKVMHDAVLCGTRVREAMRKTVIRDYEDYEDNSAQFQLELQQQEKLASAIFNKMASNIWTPFITFTGWFLHKALGHLLSSIQVHRGQIDMVKQAAETGVPLVFLPTHRSHLDYILLTFLLWNHEIQAPHVAAGDNLRIPFFSSLMCHLGGFFIRRKLDDVYGKKDYVYRAVLHTYMEELLRQGQSLEFFIEGGRTRTGKAVVPKGGLLSVVVDAYMAGAISDVYLVPVSFSYEKTLEGNFRSEEMGIPKKKETFLQAVKGVWSAFRSSFGQVRADFAQPISLQEYLDSAESPGGAVFSRLAGSHSPSEMRRIRSDHSIYGTDIVKEEQRLLVKGLAEHVLYNAVQTTAIMSTQLVAFMFLAVHRQGATWAELEKSFEHIRGEILLRGRDVGFTGNASAVLRHAMELLGNQLFTWETPGNGRKNQNNNHVKVEEEERILVPNLGLPSVFDLTYYGSNVMSVFLMESVLATAISAVTEGQANTVHLQEGQHMLVSRQALLQRAKELSQLLQMEFIFAPSCSSLEDVVRDGLDSLLHSDLLLTDEQDSASSQREKQWADQLAFATSWEDQAEDNVEGSPVVQDLSYRLNTAAAHIQKLGFLQSILAGMVEAYWVSASHLEVLQGGDMTEEKYLQSLQKFAIRRVEDGVAIRSESCSSETLKNSLKMLSHRKVISHFFDGDGTRKIELYGGYRDNQELSSFIDNVGMFKTW</sequence>
<evidence type="ECO:0000256" key="6">
    <source>
        <dbReference type="ARBA" id="ARBA00022692"/>
    </source>
</evidence>
<dbReference type="GO" id="GO:0031966">
    <property type="term" value="C:mitochondrial membrane"/>
    <property type="evidence" value="ECO:0007669"/>
    <property type="project" value="TreeGrafter"/>
</dbReference>
<evidence type="ECO:0000313" key="20">
    <source>
        <dbReference type="RefSeq" id="XP_019625564.1"/>
    </source>
</evidence>
<dbReference type="GO" id="GO:0008654">
    <property type="term" value="P:phospholipid biosynthetic process"/>
    <property type="evidence" value="ECO:0007669"/>
    <property type="project" value="TreeGrafter"/>
</dbReference>
<dbReference type="CDD" id="cd16018">
    <property type="entry name" value="Enpp"/>
    <property type="match status" value="1"/>
</dbReference>
<dbReference type="PANTHER" id="PTHR12563">
    <property type="entry name" value="GLYCEROL-3-PHOSPHATE ACYLTRANSFERASE"/>
    <property type="match status" value="1"/>
</dbReference>
<keyword evidence="5" id="KW-0808">Transferase</keyword>
<evidence type="ECO:0000256" key="7">
    <source>
        <dbReference type="ARBA" id="ARBA00022723"/>
    </source>
</evidence>
<dbReference type="CDD" id="cd05382">
    <property type="entry name" value="CAP_GAPR1-like"/>
    <property type="match status" value="1"/>
</dbReference>
<evidence type="ECO:0000256" key="13">
    <source>
        <dbReference type="ARBA" id="ARBA00023180"/>
    </source>
</evidence>
<dbReference type="GO" id="GO:0046872">
    <property type="term" value="F:metal ion binding"/>
    <property type="evidence" value="ECO:0007669"/>
    <property type="project" value="UniProtKB-KW"/>
</dbReference>
<dbReference type="Pfam" id="PF01663">
    <property type="entry name" value="Phosphodiest"/>
    <property type="match status" value="1"/>
</dbReference>
<dbReference type="SMART" id="SM00198">
    <property type="entry name" value="SCP"/>
    <property type="match status" value="1"/>
</dbReference>
<feature type="signal peptide" evidence="17">
    <location>
        <begin position="1"/>
        <end position="20"/>
    </location>
</feature>
<evidence type="ECO:0000256" key="5">
    <source>
        <dbReference type="ARBA" id="ARBA00022679"/>
    </source>
</evidence>
<dbReference type="RefSeq" id="XP_019625564.1">
    <property type="nucleotide sequence ID" value="XM_019770005.1"/>
</dbReference>
<comment type="similarity">
    <text evidence="3">Belongs to the GPAT/DAPAT family.</text>
</comment>
<dbReference type="CDD" id="cd07993">
    <property type="entry name" value="LPLAT_DHAPAT-like"/>
    <property type="match status" value="1"/>
</dbReference>
<comment type="caution">
    <text evidence="15">Lacks conserved residue(s) required for the propagation of feature annotation.</text>
</comment>
<dbReference type="Proteomes" id="UP000515135">
    <property type="component" value="Unplaced"/>
</dbReference>
<accession>A0A6P4YV05</accession>
<evidence type="ECO:0000256" key="4">
    <source>
        <dbReference type="ARBA" id="ARBA00010594"/>
    </source>
</evidence>
<evidence type="ECO:0000313" key="19">
    <source>
        <dbReference type="Proteomes" id="UP000515135"/>
    </source>
</evidence>
<dbReference type="PRINTS" id="PR00837">
    <property type="entry name" value="V5TPXLIKE"/>
</dbReference>
<keyword evidence="7" id="KW-0479">Metal-binding</keyword>
<evidence type="ECO:0000256" key="15">
    <source>
        <dbReference type="PROSITE-ProRule" id="PRU01005"/>
    </source>
</evidence>
<keyword evidence="12" id="KW-0472">Membrane</keyword>
<dbReference type="InterPro" id="IPR041728">
    <property type="entry name" value="GPAT/DHAPAT_LPLAT"/>
</dbReference>
<dbReference type="InterPro" id="IPR045520">
    <property type="entry name" value="GPAT/DHAPAT_C"/>
</dbReference>
<feature type="domain" description="ShKT" evidence="18">
    <location>
        <begin position="63"/>
        <end position="104"/>
    </location>
</feature>
<dbReference type="PANTHER" id="PTHR12563:SF23">
    <property type="entry name" value="BCDNA.GH07066"/>
    <property type="match status" value="1"/>
</dbReference>
<dbReference type="Gene3D" id="3.40.720.10">
    <property type="entry name" value="Alkaline Phosphatase, subunit A"/>
    <property type="match status" value="1"/>
</dbReference>
<dbReference type="SUPFAM" id="SSF55797">
    <property type="entry name" value="PR-1-like"/>
    <property type="match status" value="1"/>
</dbReference>
<dbReference type="InterPro" id="IPR014044">
    <property type="entry name" value="CAP_dom"/>
</dbReference>
<name>A0A6P4YV05_BRABE</name>
<dbReference type="InterPro" id="IPR003582">
    <property type="entry name" value="ShKT_dom"/>
</dbReference>
<comment type="subcellular location">
    <subcellularLocation>
        <location evidence="2">Membrane</location>
        <topology evidence="2">Single-pass membrane protein</topology>
    </subcellularLocation>
</comment>
<reference evidence="20" key="1">
    <citation type="submission" date="2025-08" db="UniProtKB">
        <authorList>
            <consortium name="RefSeq"/>
        </authorList>
    </citation>
    <scope>IDENTIFICATION</scope>
    <source>
        <tissue evidence="20">Gonad</tissue>
    </source>
</reference>
<evidence type="ECO:0000256" key="9">
    <source>
        <dbReference type="ARBA" id="ARBA00022801"/>
    </source>
</evidence>
<evidence type="ECO:0000256" key="17">
    <source>
        <dbReference type="SAM" id="SignalP"/>
    </source>
</evidence>
<dbReference type="SUPFAM" id="SSF69593">
    <property type="entry name" value="Glycerol-3-phosphate (1)-acyltransferase"/>
    <property type="match status" value="1"/>
</dbReference>
<dbReference type="FunFam" id="3.30.1360.180:FF:000004">
    <property type="entry name" value="Ectonucleotide pyrophosphatase/phosphodiesterase family member 4"/>
    <property type="match status" value="1"/>
</dbReference>
<dbReference type="GO" id="GO:0006631">
    <property type="term" value="P:fatty acid metabolic process"/>
    <property type="evidence" value="ECO:0007669"/>
    <property type="project" value="TreeGrafter"/>
</dbReference>
<evidence type="ECO:0000256" key="12">
    <source>
        <dbReference type="ARBA" id="ARBA00023136"/>
    </source>
</evidence>
<dbReference type="Gene3D" id="1.10.10.1940">
    <property type="match status" value="1"/>
</dbReference>
<feature type="compositionally biased region" description="Basic residues" evidence="16">
    <location>
        <begin position="915"/>
        <end position="929"/>
    </location>
</feature>
<evidence type="ECO:0000256" key="16">
    <source>
        <dbReference type="SAM" id="MobiDB-lite"/>
    </source>
</evidence>
<dbReference type="KEGG" id="bbel:109470907"/>
<evidence type="ECO:0000256" key="10">
    <source>
        <dbReference type="ARBA" id="ARBA00022833"/>
    </source>
</evidence>
<feature type="compositionally biased region" description="Basic and acidic residues" evidence="16">
    <location>
        <begin position="874"/>
        <end position="889"/>
    </location>
</feature>
<dbReference type="GeneID" id="109470907"/>
<keyword evidence="10" id="KW-0862">Zinc</keyword>
<keyword evidence="9" id="KW-0378">Hydrolase</keyword>
<dbReference type="SMART" id="SM00254">
    <property type="entry name" value="ShKT"/>
    <property type="match status" value="2"/>
</dbReference>
<evidence type="ECO:0000256" key="2">
    <source>
        <dbReference type="ARBA" id="ARBA00004167"/>
    </source>
</evidence>
<dbReference type="InterPro" id="IPR002591">
    <property type="entry name" value="Phosphodiest/P_Trfase"/>
</dbReference>
<dbReference type="Pfam" id="PF00188">
    <property type="entry name" value="CAP"/>
    <property type="match status" value="1"/>
</dbReference>
<keyword evidence="11" id="KW-1133">Transmembrane helix</keyword>
<dbReference type="InterPro" id="IPR017850">
    <property type="entry name" value="Alkaline_phosphatase_core_sf"/>
</dbReference>
<dbReference type="Gene3D" id="3.40.33.10">
    <property type="entry name" value="CAP"/>
    <property type="match status" value="1"/>
</dbReference>
<dbReference type="GO" id="GO:0004366">
    <property type="term" value="F:glycerol-3-phosphate O-acyltransferase activity"/>
    <property type="evidence" value="ECO:0007669"/>
    <property type="project" value="TreeGrafter"/>
</dbReference>
<keyword evidence="14" id="KW-0012">Acyltransferase</keyword>